<name>A0ABS1TLV0_9BACI</name>
<comment type="similarity">
    <text evidence="1">Belongs to the LysR transcriptional regulatory family.</text>
</comment>
<feature type="domain" description="LysR substrate-binding" evidence="2">
    <location>
        <begin position="2"/>
        <end position="59"/>
    </location>
</feature>
<protein>
    <recommendedName>
        <fullName evidence="2">LysR substrate-binding domain-containing protein</fullName>
    </recommendedName>
</protein>
<keyword evidence="4" id="KW-1185">Reference proteome</keyword>
<reference evidence="3 4" key="1">
    <citation type="submission" date="2021-01" db="EMBL/GenBank/DDBJ databases">
        <title>Genome public.</title>
        <authorList>
            <person name="Liu C."/>
            <person name="Sun Q."/>
        </authorList>
    </citation>
    <scope>NUCLEOTIDE SEQUENCE [LARGE SCALE GENOMIC DNA]</scope>
    <source>
        <strain evidence="3 4">YIM B02564</strain>
    </source>
</reference>
<organism evidence="3 4">
    <name type="scientific">Neobacillus paridis</name>
    <dbReference type="NCBI Taxonomy" id="2803862"/>
    <lineage>
        <taxon>Bacteria</taxon>
        <taxon>Bacillati</taxon>
        <taxon>Bacillota</taxon>
        <taxon>Bacilli</taxon>
        <taxon>Bacillales</taxon>
        <taxon>Bacillaceae</taxon>
        <taxon>Neobacillus</taxon>
    </lineage>
</organism>
<dbReference type="Pfam" id="PF03466">
    <property type="entry name" value="LysR_substrate"/>
    <property type="match status" value="1"/>
</dbReference>
<gene>
    <name evidence="3" type="ORF">JK635_08395</name>
</gene>
<feature type="non-terminal residue" evidence="3">
    <location>
        <position position="1"/>
    </location>
</feature>
<dbReference type="PANTHER" id="PTHR30537">
    <property type="entry name" value="HTH-TYPE TRANSCRIPTIONAL REGULATOR"/>
    <property type="match status" value="1"/>
</dbReference>
<dbReference type="Proteomes" id="UP000623967">
    <property type="component" value="Unassembled WGS sequence"/>
</dbReference>
<dbReference type="Gene3D" id="3.40.190.290">
    <property type="match status" value="1"/>
</dbReference>
<evidence type="ECO:0000313" key="4">
    <source>
        <dbReference type="Proteomes" id="UP000623967"/>
    </source>
</evidence>
<dbReference type="SUPFAM" id="SSF53850">
    <property type="entry name" value="Periplasmic binding protein-like II"/>
    <property type="match status" value="1"/>
</dbReference>
<evidence type="ECO:0000259" key="2">
    <source>
        <dbReference type="Pfam" id="PF03466"/>
    </source>
</evidence>
<dbReference type="EMBL" id="JAESWB010000150">
    <property type="protein sequence ID" value="MBL4952227.1"/>
    <property type="molecule type" value="Genomic_DNA"/>
</dbReference>
<evidence type="ECO:0000256" key="1">
    <source>
        <dbReference type="ARBA" id="ARBA00009437"/>
    </source>
</evidence>
<proteinExistence type="inferred from homology"/>
<comment type="caution">
    <text evidence="3">The sequence shown here is derived from an EMBL/GenBank/DDBJ whole genome shotgun (WGS) entry which is preliminary data.</text>
</comment>
<dbReference type="PANTHER" id="PTHR30537:SF72">
    <property type="entry name" value="LYSR FAMILY TRANSCRIPTIONAL REGULATOR"/>
    <property type="match status" value="1"/>
</dbReference>
<dbReference type="InterPro" id="IPR005119">
    <property type="entry name" value="LysR_subst-bd"/>
</dbReference>
<accession>A0ABS1TLV0</accession>
<dbReference type="InterPro" id="IPR058163">
    <property type="entry name" value="LysR-type_TF_proteobact-type"/>
</dbReference>
<evidence type="ECO:0000313" key="3">
    <source>
        <dbReference type="EMBL" id="MBL4952227.1"/>
    </source>
</evidence>
<sequence length="66" mass="7395">AGLAQVPDYMAAQELMRGDLVEVMPDFRPPPMPVSVVWPGNRLMPSRLRVFIDALAAHCRHSRVKP</sequence>